<gene>
    <name evidence="1" type="ORF">KBTEX_04174</name>
</gene>
<evidence type="ECO:0000313" key="1">
    <source>
        <dbReference type="EMBL" id="QEA07809.1"/>
    </source>
</evidence>
<name>A0A5B8RFH7_9ZZZZ</name>
<accession>A0A5B8RFH7</accession>
<protein>
    <submittedName>
        <fullName evidence="1">Uncharacterized protein</fullName>
    </submittedName>
</protein>
<reference evidence="1" key="1">
    <citation type="submission" date="2019-06" db="EMBL/GenBank/DDBJ databases">
        <authorList>
            <person name="Murdoch R.W."/>
            <person name="Fathepure B."/>
        </authorList>
    </citation>
    <scope>NUCLEOTIDE SEQUENCE</scope>
</reference>
<organism evidence="1">
    <name type="scientific">uncultured organism</name>
    <dbReference type="NCBI Taxonomy" id="155900"/>
    <lineage>
        <taxon>unclassified sequences</taxon>
        <taxon>environmental samples</taxon>
    </lineage>
</organism>
<dbReference type="AlphaFoldDB" id="A0A5B8RFH7"/>
<dbReference type="EMBL" id="MN079380">
    <property type="protein sequence ID" value="QEA07809.1"/>
    <property type="molecule type" value="Genomic_DNA"/>
</dbReference>
<sequence>MSLLLAVTVLPRVVEATGRPGSADIRSGGGTGLEVVASEPGGARVPVCVVVRDARSGLQAGYAVTPASPRRGAGAPVRLALAPGAYDVYVVPRDVVGAATHAARDIWITRGWHRLRVGFAQGRLAVTVAGARGIVPAGVRVNRVRDGGAVDESAIESGGADRPTVFALPGGRYDVRARTADAVLTARGLEVVPGSLLAVRLRAGGGAGAHREALTVRSTAAASAPSPDYAAAAIRAAWRVRKGALRHRYRLAGVKEVLAADRGRRYRLLLVPRGGGEVVTAAAGTVFLAGTGWRIRWLDLPPQGR</sequence>
<proteinExistence type="predicted"/>